<evidence type="ECO:0000313" key="2">
    <source>
        <dbReference type="EMBL" id="KAK4127680.1"/>
    </source>
</evidence>
<proteinExistence type="predicted"/>
<dbReference type="RefSeq" id="XP_062651451.1">
    <property type="nucleotide sequence ID" value="XM_062786289.1"/>
</dbReference>
<keyword evidence="3" id="KW-1185">Reference proteome</keyword>
<dbReference type="AlphaFoldDB" id="A0AAN6U753"/>
<accession>A0AAN6U753</accession>
<protein>
    <submittedName>
        <fullName evidence="2">Uncharacterized protein</fullName>
    </submittedName>
</protein>
<comment type="caution">
    <text evidence="2">The sequence shown here is derived from an EMBL/GenBank/DDBJ whole genome shotgun (WGS) entry which is preliminary data.</text>
</comment>
<evidence type="ECO:0000313" key="3">
    <source>
        <dbReference type="Proteomes" id="UP001302602"/>
    </source>
</evidence>
<dbReference type="GeneID" id="87823055"/>
<evidence type="ECO:0000256" key="1">
    <source>
        <dbReference type="SAM" id="MobiDB-lite"/>
    </source>
</evidence>
<reference evidence="2" key="2">
    <citation type="submission" date="2023-05" db="EMBL/GenBank/DDBJ databases">
        <authorList>
            <consortium name="Lawrence Berkeley National Laboratory"/>
            <person name="Steindorff A."/>
            <person name="Hensen N."/>
            <person name="Bonometti L."/>
            <person name="Westerberg I."/>
            <person name="Brannstrom I.O."/>
            <person name="Guillou S."/>
            <person name="Cros-Aarteil S."/>
            <person name="Calhoun S."/>
            <person name="Haridas S."/>
            <person name="Kuo A."/>
            <person name="Mondo S."/>
            <person name="Pangilinan J."/>
            <person name="Riley R."/>
            <person name="Labutti K."/>
            <person name="Andreopoulos B."/>
            <person name="Lipzen A."/>
            <person name="Chen C."/>
            <person name="Yanf M."/>
            <person name="Daum C."/>
            <person name="Ng V."/>
            <person name="Clum A."/>
            <person name="Ohm R."/>
            <person name="Martin F."/>
            <person name="Silar P."/>
            <person name="Natvig D."/>
            <person name="Lalanne C."/>
            <person name="Gautier V."/>
            <person name="Ament-Velasquez S.L."/>
            <person name="Kruys A."/>
            <person name="Hutchinson M.I."/>
            <person name="Powell A.J."/>
            <person name="Barry K."/>
            <person name="Miller A.N."/>
            <person name="Grigoriev I.V."/>
            <person name="Debuchy R."/>
            <person name="Gladieux P."/>
            <person name="Thoren M.H."/>
            <person name="Johannesson H."/>
        </authorList>
    </citation>
    <scope>NUCLEOTIDE SEQUENCE</scope>
    <source>
        <strain evidence="2">CBS 731.68</strain>
    </source>
</reference>
<feature type="region of interest" description="Disordered" evidence="1">
    <location>
        <begin position="175"/>
        <end position="205"/>
    </location>
</feature>
<feature type="region of interest" description="Disordered" evidence="1">
    <location>
        <begin position="92"/>
        <end position="117"/>
    </location>
</feature>
<reference evidence="2" key="1">
    <citation type="journal article" date="2023" name="Mol. Phylogenet. Evol.">
        <title>Genome-scale phylogeny and comparative genomics of the fungal order Sordariales.</title>
        <authorList>
            <person name="Hensen N."/>
            <person name="Bonometti L."/>
            <person name="Westerberg I."/>
            <person name="Brannstrom I.O."/>
            <person name="Guillou S."/>
            <person name="Cros-Aarteil S."/>
            <person name="Calhoun S."/>
            <person name="Haridas S."/>
            <person name="Kuo A."/>
            <person name="Mondo S."/>
            <person name="Pangilinan J."/>
            <person name="Riley R."/>
            <person name="LaButti K."/>
            <person name="Andreopoulos B."/>
            <person name="Lipzen A."/>
            <person name="Chen C."/>
            <person name="Yan M."/>
            <person name="Daum C."/>
            <person name="Ng V."/>
            <person name="Clum A."/>
            <person name="Steindorff A."/>
            <person name="Ohm R.A."/>
            <person name="Martin F."/>
            <person name="Silar P."/>
            <person name="Natvig D.O."/>
            <person name="Lalanne C."/>
            <person name="Gautier V."/>
            <person name="Ament-Velasquez S.L."/>
            <person name="Kruys A."/>
            <person name="Hutchinson M.I."/>
            <person name="Powell A.J."/>
            <person name="Barry K."/>
            <person name="Miller A.N."/>
            <person name="Grigoriev I.V."/>
            <person name="Debuchy R."/>
            <person name="Gladieux P."/>
            <person name="Hiltunen Thoren M."/>
            <person name="Johannesson H."/>
        </authorList>
    </citation>
    <scope>NUCLEOTIDE SEQUENCE</scope>
    <source>
        <strain evidence="2">CBS 731.68</strain>
    </source>
</reference>
<name>A0AAN6U753_9PEZI</name>
<dbReference type="EMBL" id="MU853224">
    <property type="protein sequence ID" value="KAK4127680.1"/>
    <property type="molecule type" value="Genomic_DNA"/>
</dbReference>
<sequence length="205" mass="22826">MDSSCQKLVVVQRKFVGRMSGIRVGLIWGELRSIDHTRQLQTTSPKQGEVPVPRYLAYKDTKPGATSLFMISVPALQLDPPRLTKVWAESVTSTAPTRPSSPAADNEHIAGSTTTQRFTAQDWTDAIDTLLLLSKPRPVNITSQTPPIEVHPKTKPCKHRAILRRTFSLAATTSTFHARLRNNHSQQDSKKSRTPTSKRIALQHT</sequence>
<organism evidence="2 3">
    <name type="scientific">Parathielavia appendiculata</name>
    <dbReference type="NCBI Taxonomy" id="2587402"/>
    <lineage>
        <taxon>Eukaryota</taxon>
        <taxon>Fungi</taxon>
        <taxon>Dikarya</taxon>
        <taxon>Ascomycota</taxon>
        <taxon>Pezizomycotina</taxon>
        <taxon>Sordariomycetes</taxon>
        <taxon>Sordariomycetidae</taxon>
        <taxon>Sordariales</taxon>
        <taxon>Chaetomiaceae</taxon>
        <taxon>Parathielavia</taxon>
    </lineage>
</organism>
<gene>
    <name evidence="2" type="ORF">N657DRAFT_222137</name>
</gene>
<dbReference type="Proteomes" id="UP001302602">
    <property type="component" value="Unassembled WGS sequence"/>
</dbReference>